<feature type="signal peptide" evidence="1">
    <location>
        <begin position="1"/>
        <end position="32"/>
    </location>
</feature>
<dbReference type="CDD" id="cd00161">
    <property type="entry name" value="beta-trefoil_Ricin-like"/>
    <property type="match status" value="1"/>
</dbReference>
<dbReference type="Proteomes" id="UP000295075">
    <property type="component" value="Unassembled WGS sequence"/>
</dbReference>
<dbReference type="PROSITE" id="PS51318">
    <property type="entry name" value="TAT"/>
    <property type="match status" value="1"/>
</dbReference>
<dbReference type="InterPro" id="IPR035992">
    <property type="entry name" value="Ricin_B-like_lectins"/>
</dbReference>
<name>A0A4V6PAM0_9ACTN</name>
<organism evidence="2 3">
    <name type="scientific">Kribbella albertanoniae</name>
    <dbReference type="NCBI Taxonomy" id="1266829"/>
    <lineage>
        <taxon>Bacteria</taxon>
        <taxon>Bacillati</taxon>
        <taxon>Actinomycetota</taxon>
        <taxon>Actinomycetes</taxon>
        <taxon>Propionibacteriales</taxon>
        <taxon>Kribbellaceae</taxon>
        <taxon>Kribbella</taxon>
    </lineage>
</organism>
<gene>
    <name evidence="2" type="ORF">E1261_04670</name>
</gene>
<dbReference type="EMBL" id="SMKA01000010">
    <property type="protein sequence ID" value="TDC34005.1"/>
    <property type="molecule type" value="Genomic_DNA"/>
</dbReference>
<dbReference type="OrthoDB" id="4193501at2"/>
<dbReference type="Gene3D" id="2.80.10.50">
    <property type="match status" value="1"/>
</dbReference>
<protein>
    <submittedName>
        <fullName evidence="2">Uncharacterized protein</fullName>
    </submittedName>
</protein>
<accession>A0A4V6PAM0</accession>
<dbReference type="SUPFAM" id="SSF50370">
    <property type="entry name" value="Ricin B-like lectins"/>
    <property type="match status" value="1"/>
</dbReference>
<proteinExistence type="predicted"/>
<keyword evidence="1" id="KW-0732">Signal</keyword>
<comment type="caution">
    <text evidence="2">The sequence shown here is derived from an EMBL/GenBank/DDBJ whole genome shotgun (WGS) entry which is preliminary data.</text>
</comment>
<evidence type="ECO:0000313" key="2">
    <source>
        <dbReference type="EMBL" id="TDC34005.1"/>
    </source>
</evidence>
<dbReference type="RefSeq" id="WP_132402372.1">
    <property type="nucleotide sequence ID" value="NZ_SMKA01000010.1"/>
</dbReference>
<sequence>MFSRRSVRGASIVAAAAALGTAALAMPTQAQAADSFFHLTNDNSRLVIAPKTVSEGSQLVQKTVKSISQRQWRQVLNSDGSVTYVLRAKIFAANGAALNGCLDLSSDANASLQRAGAVLVVRVCDFTLSQKWQRKFQSGDGTFVLQNKLSLMNIDVDNNRPNRLGAVIIQNDVPETSQDWRRTNFVTG</sequence>
<dbReference type="AlphaFoldDB" id="A0A4V6PAM0"/>
<dbReference type="PROSITE" id="PS50231">
    <property type="entry name" value="RICIN_B_LECTIN"/>
    <property type="match status" value="1"/>
</dbReference>
<dbReference type="InterPro" id="IPR006311">
    <property type="entry name" value="TAT_signal"/>
</dbReference>
<evidence type="ECO:0000256" key="1">
    <source>
        <dbReference type="SAM" id="SignalP"/>
    </source>
</evidence>
<feature type="chain" id="PRO_5020814528" evidence="1">
    <location>
        <begin position="33"/>
        <end position="188"/>
    </location>
</feature>
<evidence type="ECO:0000313" key="3">
    <source>
        <dbReference type="Proteomes" id="UP000295075"/>
    </source>
</evidence>
<reference evidence="2 3" key="1">
    <citation type="submission" date="2019-03" db="EMBL/GenBank/DDBJ databases">
        <title>Draft genome sequences of novel Actinobacteria.</title>
        <authorList>
            <person name="Sahin N."/>
            <person name="Ay H."/>
            <person name="Saygin H."/>
        </authorList>
    </citation>
    <scope>NUCLEOTIDE SEQUENCE [LARGE SCALE GENOMIC DNA]</scope>
    <source>
        <strain evidence="2 3">JCM 30547</strain>
    </source>
</reference>
<keyword evidence="3" id="KW-1185">Reference proteome</keyword>